<dbReference type="InParanoid" id="A0A1Y1WUE7"/>
<protein>
    <submittedName>
        <fullName evidence="2">Uncharacterized protein</fullName>
    </submittedName>
</protein>
<organism evidence="2 3">
    <name type="scientific">Basidiobolus meristosporus CBS 931.73</name>
    <dbReference type="NCBI Taxonomy" id="1314790"/>
    <lineage>
        <taxon>Eukaryota</taxon>
        <taxon>Fungi</taxon>
        <taxon>Fungi incertae sedis</taxon>
        <taxon>Zoopagomycota</taxon>
        <taxon>Entomophthoromycotina</taxon>
        <taxon>Basidiobolomycetes</taxon>
        <taxon>Basidiobolales</taxon>
        <taxon>Basidiobolaceae</taxon>
        <taxon>Basidiobolus</taxon>
    </lineage>
</organism>
<dbReference type="Proteomes" id="UP000193498">
    <property type="component" value="Unassembled WGS sequence"/>
</dbReference>
<evidence type="ECO:0000256" key="1">
    <source>
        <dbReference type="SAM" id="MobiDB-lite"/>
    </source>
</evidence>
<dbReference type="AlphaFoldDB" id="A0A1Y1WUE7"/>
<feature type="region of interest" description="Disordered" evidence="1">
    <location>
        <begin position="54"/>
        <end position="94"/>
    </location>
</feature>
<dbReference type="EMBL" id="MCFE01000904">
    <property type="protein sequence ID" value="ORX77025.1"/>
    <property type="molecule type" value="Genomic_DNA"/>
</dbReference>
<proteinExistence type="predicted"/>
<evidence type="ECO:0000313" key="3">
    <source>
        <dbReference type="Proteomes" id="UP000193498"/>
    </source>
</evidence>
<evidence type="ECO:0000313" key="2">
    <source>
        <dbReference type="EMBL" id="ORX77025.1"/>
    </source>
</evidence>
<feature type="region of interest" description="Disordered" evidence="1">
    <location>
        <begin position="1"/>
        <end position="29"/>
    </location>
</feature>
<keyword evidence="3" id="KW-1185">Reference proteome</keyword>
<comment type="caution">
    <text evidence="2">The sequence shown here is derived from an EMBL/GenBank/DDBJ whole genome shotgun (WGS) entry which is preliminary data.</text>
</comment>
<sequence length="111" mass="12318">MRQAQISDRNPQSGLVVKKFSSNREEEAQNTRHYIDVILSQMSRNTLDQTLWSNQGVEEEQGNPEEAQLGGRYGGGADTGDEKVMEGVGDMGVTGDTEDAIYSIQLHHEYS</sequence>
<feature type="compositionally biased region" description="Polar residues" evidence="1">
    <location>
        <begin position="1"/>
        <end position="13"/>
    </location>
</feature>
<reference evidence="2 3" key="1">
    <citation type="submission" date="2016-07" db="EMBL/GenBank/DDBJ databases">
        <title>Pervasive Adenine N6-methylation of Active Genes in Fungi.</title>
        <authorList>
            <consortium name="DOE Joint Genome Institute"/>
            <person name="Mondo S.J."/>
            <person name="Dannebaum R.O."/>
            <person name="Kuo R.C."/>
            <person name="Labutti K."/>
            <person name="Haridas S."/>
            <person name="Kuo A."/>
            <person name="Salamov A."/>
            <person name="Ahrendt S.R."/>
            <person name="Lipzen A."/>
            <person name="Sullivan W."/>
            <person name="Andreopoulos W.B."/>
            <person name="Clum A."/>
            <person name="Lindquist E."/>
            <person name="Daum C."/>
            <person name="Ramamoorthy G.K."/>
            <person name="Gryganskyi A."/>
            <person name="Culley D."/>
            <person name="Magnuson J.K."/>
            <person name="James T.Y."/>
            <person name="O'Malley M.A."/>
            <person name="Stajich J.E."/>
            <person name="Spatafora J.W."/>
            <person name="Visel A."/>
            <person name="Grigoriev I.V."/>
        </authorList>
    </citation>
    <scope>NUCLEOTIDE SEQUENCE [LARGE SCALE GENOMIC DNA]</scope>
    <source>
        <strain evidence="2 3">CBS 931.73</strain>
    </source>
</reference>
<gene>
    <name evidence="2" type="ORF">K493DRAFT_308962</name>
</gene>
<name>A0A1Y1WUE7_9FUNG</name>
<accession>A0A1Y1WUE7</accession>